<accession>A0ABD0WAA2</accession>
<organism evidence="5 6">
    <name type="scientific">Umbra pygmaea</name>
    <name type="common">Eastern mudminnow</name>
    <dbReference type="NCBI Taxonomy" id="75934"/>
    <lineage>
        <taxon>Eukaryota</taxon>
        <taxon>Metazoa</taxon>
        <taxon>Chordata</taxon>
        <taxon>Craniata</taxon>
        <taxon>Vertebrata</taxon>
        <taxon>Euteleostomi</taxon>
        <taxon>Actinopterygii</taxon>
        <taxon>Neopterygii</taxon>
        <taxon>Teleostei</taxon>
        <taxon>Protacanthopterygii</taxon>
        <taxon>Esociformes</taxon>
        <taxon>Umbridae</taxon>
        <taxon>Umbra</taxon>
    </lineage>
</organism>
<evidence type="ECO:0000313" key="6">
    <source>
        <dbReference type="Proteomes" id="UP001557470"/>
    </source>
</evidence>
<comment type="caution">
    <text evidence="5">The sequence shown here is derived from an EMBL/GenBank/DDBJ whole genome shotgun (WGS) entry which is preliminary data.</text>
</comment>
<dbReference type="EMBL" id="JAGEUA010000009">
    <property type="protein sequence ID" value="KAL0966698.1"/>
    <property type="molecule type" value="Genomic_DNA"/>
</dbReference>
<feature type="domain" description="C2H2-type" evidence="4">
    <location>
        <begin position="129"/>
        <end position="153"/>
    </location>
</feature>
<dbReference type="Pfam" id="PF04988">
    <property type="entry name" value="AKAP95"/>
    <property type="match status" value="1"/>
</dbReference>
<dbReference type="PROSITE" id="PS00028">
    <property type="entry name" value="ZINC_FINGER_C2H2_1"/>
    <property type="match status" value="1"/>
</dbReference>
<protein>
    <recommendedName>
        <fullName evidence="4">C2H2-type domain-containing protein</fullName>
    </recommendedName>
</protein>
<evidence type="ECO:0000256" key="3">
    <source>
        <dbReference type="SAM" id="MobiDB-lite"/>
    </source>
</evidence>
<dbReference type="InterPro" id="IPR013087">
    <property type="entry name" value="Znf_C2H2_type"/>
</dbReference>
<keyword evidence="6" id="KW-1185">Reference proteome</keyword>
<reference evidence="5 6" key="1">
    <citation type="submission" date="2024-06" db="EMBL/GenBank/DDBJ databases">
        <authorList>
            <person name="Pan Q."/>
            <person name="Wen M."/>
            <person name="Jouanno E."/>
            <person name="Zahm M."/>
            <person name="Klopp C."/>
            <person name="Cabau C."/>
            <person name="Louis A."/>
            <person name="Berthelot C."/>
            <person name="Parey E."/>
            <person name="Roest Crollius H."/>
            <person name="Montfort J."/>
            <person name="Robinson-Rechavi M."/>
            <person name="Bouchez O."/>
            <person name="Lampietro C."/>
            <person name="Lopez Roques C."/>
            <person name="Donnadieu C."/>
            <person name="Postlethwait J."/>
            <person name="Bobe J."/>
            <person name="Verreycken H."/>
            <person name="Guiguen Y."/>
        </authorList>
    </citation>
    <scope>NUCLEOTIDE SEQUENCE [LARGE SCALE GENOMIC DNA]</scope>
    <source>
        <strain evidence="5">Up_M1</strain>
        <tissue evidence="5">Testis</tissue>
    </source>
</reference>
<evidence type="ECO:0000313" key="5">
    <source>
        <dbReference type="EMBL" id="KAL0966698.1"/>
    </source>
</evidence>
<keyword evidence="1" id="KW-0479">Metal-binding</keyword>
<dbReference type="GO" id="GO:0008270">
    <property type="term" value="F:zinc ion binding"/>
    <property type="evidence" value="ECO:0007669"/>
    <property type="project" value="UniProtKB-KW"/>
</dbReference>
<feature type="compositionally biased region" description="Basic and acidic residues" evidence="3">
    <location>
        <begin position="92"/>
        <end position="106"/>
    </location>
</feature>
<feature type="compositionally biased region" description="Polar residues" evidence="3">
    <location>
        <begin position="30"/>
        <end position="53"/>
    </location>
</feature>
<keyword evidence="1" id="KW-0863">Zinc-finger</keyword>
<dbReference type="InterPro" id="IPR007071">
    <property type="entry name" value="AKAP95"/>
</dbReference>
<dbReference type="AlphaFoldDB" id="A0ABD0WAA2"/>
<feature type="coiled-coil region" evidence="2">
    <location>
        <begin position="237"/>
        <end position="264"/>
    </location>
</feature>
<dbReference type="PROSITE" id="PS50157">
    <property type="entry name" value="ZINC_FINGER_C2H2_2"/>
    <property type="match status" value="1"/>
</dbReference>
<gene>
    <name evidence="5" type="ORF">UPYG_G00298580</name>
</gene>
<evidence type="ECO:0000256" key="2">
    <source>
        <dbReference type="SAM" id="Coils"/>
    </source>
</evidence>
<keyword evidence="1" id="KW-0862">Zinc</keyword>
<dbReference type="SMART" id="SM00355">
    <property type="entry name" value="ZnF_C2H2"/>
    <property type="match status" value="2"/>
</dbReference>
<dbReference type="Proteomes" id="UP001557470">
    <property type="component" value="Unassembled WGS sequence"/>
</dbReference>
<name>A0ABD0WAA2_UMBPY</name>
<evidence type="ECO:0000259" key="4">
    <source>
        <dbReference type="PROSITE" id="PS50157"/>
    </source>
</evidence>
<keyword evidence="2" id="KW-0175">Coiled coil</keyword>
<evidence type="ECO:0000256" key="1">
    <source>
        <dbReference type="PROSITE-ProRule" id="PRU00042"/>
    </source>
</evidence>
<proteinExistence type="predicted"/>
<feature type="region of interest" description="Disordered" evidence="3">
    <location>
        <begin position="21"/>
        <end position="125"/>
    </location>
</feature>
<dbReference type="PANTHER" id="PTHR12190:SF1">
    <property type="entry name" value="DBIRD COMPLEX SUBUNIT ZNF326"/>
    <property type="match status" value="1"/>
</dbReference>
<sequence>MNRQINESCYDYGHGYGSIMPTLRRPEHSQGLSQHTRNTTVSPASSYNSQQTRNSEKTKLYDPGDPGSSSESEPEPKRSPSKFTRSNWVSHPIDKESEPSVKEERPQPPLEVLKKRSRSPNEDIDSESFTCDMCNLEFPKATSLCSHLKCNSHWEVLEHIRNISDYDDTTVAFLHEAMLAKVRRGDKPQINKQAIRALEHKDYMTVVEMFHCALCQVYVSMEPACLQNHLSSNDHLRKKMEHKAKQLRDSVNFAKATIKNMKTEYASFFEGKDPFQQT</sequence>
<dbReference type="PANTHER" id="PTHR12190">
    <property type="entry name" value="A-KINASE ANCHOR PROTEIN AKAP 8"/>
    <property type="match status" value="1"/>
</dbReference>